<accession>A0A6S6SX99</accession>
<dbReference type="EMBL" id="CACVAY010000071">
    <property type="protein sequence ID" value="CAA6815280.1"/>
    <property type="molecule type" value="Genomic_DNA"/>
</dbReference>
<sequence>MTTNQLGSADLCALAHDLVDVLQNYQDKQAPNTTLQMRSTCSGEWDEICVMALDTDAGKEKLIVKISLAQLTPTERGQLQFQIRLYNKTLFNPEKFNHKSNPLSVN</sequence>
<evidence type="ECO:0000313" key="1">
    <source>
        <dbReference type="EMBL" id="CAA6815280.1"/>
    </source>
</evidence>
<proteinExistence type="predicted"/>
<gene>
    <name evidence="1" type="ORF">HELGO_WM4425</name>
</gene>
<reference evidence="1" key="1">
    <citation type="submission" date="2020-01" db="EMBL/GenBank/DDBJ databases">
        <authorList>
            <person name="Meier V. D."/>
            <person name="Meier V D."/>
        </authorList>
    </citation>
    <scope>NUCLEOTIDE SEQUENCE</scope>
    <source>
        <strain evidence="1">HLG_WM_MAG_07</strain>
    </source>
</reference>
<dbReference type="AlphaFoldDB" id="A0A6S6SX99"/>
<protein>
    <submittedName>
        <fullName evidence="1">Uncharacterized protein</fullName>
    </submittedName>
</protein>
<organism evidence="1">
    <name type="scientific">uncultured Thiotrichaceae bacterium</name>
    <dbReference type="NCBI Taxonomy" id="298394"/>
    <lineage>
        <taxon>Bacteria</taxon>
        <taxon>Pseudomonadati</taxon>
        <taxon>Pseudomonadota</taxon>
        <taxon>Gammaproteobacteria</taxon>
        <taxon>Thiotrichales</taxon>
        <taxon>Thiotrichaceae</taxon>
        <taxon>environmental samples</taxon>
    </lineage>
</organism>
<name>A0A6S6SX99_9GAMM</name>